<dbReference type="InterPro" id="IPR014710">
    <property type="entry name" value="RmlC-like_jellyroll"/>
</dbReference>
<feature type="region of interest" description="Disordered" evidence="6">
    <location>
        <begin position="147"/>
        <end position="193"/>
    </location>
</feature>
<dbReference type="EnsemblMetazoa" id="GAUT022231-RA">
    <property type="protein sequence ID" value="GAUT022231-PA"/>
    <property type="gene ID" value="GAUT022231"/>
</dbReference>
<feature type="compositionally biased region" description="Polar residues" evidence="6">
    <location>
        <begin position="170"/>
        <end position="188"/>
    </location>
</feature>
<evidence type="ECO:0000256" key="6">
    <source>
        <dbReference type="SAM" id="MobiDB-lite"/>
    </source>
</evidence>
<protein>
    <submittedName>
        <fullName evidence="8">Cyclic nucleotide-binding domain-containing protein</fullName>
    </submittedName>
</protein>
<evidence type="ECO:0000313" key="9">
    <source>
        <dbReference type="Proteomes" id="UP000078200"/>
    </source>
</evidence>
<keyword evidence="4" id="KW-0418">Kinase</keyword>
<evidence type="ECO:0000256" key="5">
    <source>
        <dbReference type="ARBA" id="ARBA00022840"/>
    </source>
</evidence>
<dbReference type="GO" id="GO:0004674">
    <property type="term" value="F:protein serine/threonine kinase activity"/>
    <property type="evidence" value="ECO:0007669"/>
    <property type="project" value="UniProtKB-KW"/>
</dbReference>
<dbReference type="InterPro" id="IPR018490">
    <property type="entry name" value="cNMP-bd_dom_sf"/>
</dbReference>
<dbReference type="PROSITE" id="PS50042">
    <property type="entry name" value="CNMP_BINDING_3"/>
    <property type="match status" value="1"/>
</dbReference>
<name>A0A1A9V0Y5_GLOAU</name>
<keyword evidence="5" id="KW-0067">ATP-binding</keyword>
<accession>A0A1A9V0Y5</accession>
<evidence type="ECO:0000259" key="7">
    <source>
        <dbReference type="PROSITE" id="PS50042"/>
    </source>
</evidence>
<evidence type="ECO:0000256" key="1">
    <source>
        <dbReference type="ARBA" id="ARBA00022527"/>
    </source>
</evidence>
<dbReference type="Pfam" id="PF00027">
    <property type="entry name" value="cNMP_binding"/>
    <property type="match status" value="1"/>
</dbReference>
<keyword evidence="2" id="KW-0808">Transferase</keyword>
<feature type="region of interest" description="Disordered" evidence="6">
    <location>
        <begin position="216"/>
        <end position="245"/>
    </location>
</feature>
<keyword evidence="1" id="KW-0723">Serine/threonine-protein kinase</keyword>
<dbReference type="PROSITE" id="PS00889">
    <property type="entry name" value="CNMP_BINDING_2"/>
    <property type="match status" value="1"/>
</dbReference>
<feature type="domain" description="Cyclic nucleotide-binding" evidence="7">
    <location>
        <begin position="393"/>
        <end position="466"/>
    </location>
</feature>
<keyword evidence="9" id="KW-1185">Reference proteome</keyword>
<reference evidence="8" key="1">
    <citation type="submission" date="2020-05" db="UniProtKB">
        <authorList>
            <consortium name="EnsemblMetazoa"/>
        </authorList>
    </citation>
    <scope>IDENTIFICATION</scope>
    <source>
        <strain evidence="8">TTRI</strain>
    </source>
</reference>
<dbReference type="InterPro" id="IPR018488">
    <property type="entry name" value="cNMP-bd_CS"/>
</dbReference>
<dbReference type="Proteomes" id="UP000078200">
    <property type="component" value="Unassembled WGS sequence"/>
</dbReference>
<dbReference type="CDD" id="cd00038">
    <property type="entry name" value="CAP_ED"/>
    <property type="match status" value="1"/>
</dbReference>
<proteinExistence type="predicted"/>
<dbReference type="Gene3D" id="2.60.120.10">
    <property type="entry name" value="Jelly Rolls"/>
    <property type="match status" value="1"/>
</dbReference>
<dbReference type="SUPFAM" id="SSF51206">
    <property type="entry name" value="cAMP-binding domain-like"/>
    <property type="match status" value="1"/>
</dbReference>
<dbReference type="GO" id="GO:0005524">
    <property type="term" value="F:ATP binding"/>
    <property type="evidence" value="ECO:0007669"/>
    <property type="project" value="UniProtKB-KW"/>
</dbReference>
<dbReference type="VEuPathDB" id="VectorBase:GAUT022231"/>
<dbReference type="PANTHER" id="PTHR24353">
    <property type="entry name" value="CYCLIC NUCLEOTIDE-DEPENDENT PROTEIN KINASE"/>
    <property type="match status" value="1"/>
</dbReference>
<evidence type="ECO:0000313" key="8">
    <source>
        <dbReference type="EnsemblMetazoa" id="GAUT022231-PA"/>
    </source>
</evidence>
<keyword evidence="3" id="KW-0547">Nucleotide-binding</keyword>
<organism evidence="8 9">
    <name type="scientific">Glossina austeni</name>
    <name type="common">Savannah tsetse fly</name>
    <dbReference type="NCBI Taxonomy" id="7395"/>
    <lineage>
        <taxon>Eukaryota</taxon>
        <taxon>Metazoa</taxon>
        <taxon>Ecdysozoa</taxon>
        <taxon>Arthropoda</taxon>
        <taxon>Hexapoda</taxon>
        <taxon>Insecta</taxon>
        <taxon>Pterygota</taxon>
        <taxon>Neoptera</taxon>
        <taxon>Endopterygota</taxon>
        <taxon>Diptera</taxon>
        <taxon>Brachycera</taxon>
        <taxon>Muscomorpha</taxon>
        <taxon>Hippoboscoidea</taxon>
        <taxon>Glossinidae</taxon>
        <taxon>Glossina</taxon>
    </lineage>
</organism>
<sequence length="468" mass="52713">MKIERYPGKAVDASLSLDRNNAMVELYEANWYQAQQNFRPRLTHFTNAHLTATRMNIEYPKTNGSFLKDGVSTLGRYQMTLEQIRSLEQQTKDANIVHTIKDLNGYKPSTLRLRRPRHNFEWDNTIPENKSDDEFSALAKQSVYNVQRRNQRPRQQISVKPPCLKRSQTKMESQASEASIGNSQTPNNYKKDEPSILEEDANTDVIMPKTLSLESSNCDRDSLPALSGTADGTAVSQAQPVPKPRTIVPVNRSRSVKFPSQILNKSSLPAVNGKLQRNQTFKNATRKESLDIKSDLIKCQSLDSLTEPFENFNVNQAKTSHTRQDSGSSSASSTAKSVASASSVRASQTLNDQFSIPRPRLIVPVHTYARKRRTGNLKDQDIDTINASKDDDEGRVEVSREGKYLSTLSGAKVLGELAILYNCQRTATITAITECKLWAIERQCFQTIMMRTGLIRQAEYTDFLKRIS</sequence>
<evidence type="ECO:0000256" key="4">
    <source>
        <dbReference type="ARBA" id="ARBA00022777"/>
    </source>
</evidence>
<evidence type="ECO:0000256" key="2">
    <source>
        <dbReference type="ARBA" id="ARBA00022679"/>
    </source>
</evidence>
<dbReference type="InterPro" id="IPR000595">
    <property type="entry name" value="cNMP-bd_dom"/>
</dbReference>
<dbReference type="AlphaFoldDB" id="A0A1A9V0Y5"/>
<dbReference type="PANTHER" id="PTHR24353:SF111">
    <property type="match status" value="1"/>
</dbReference>
<evidence type="ECO:0000256" key="3">
    <source>
        <dbReference type="ARBA" id="ARBA00022741"/>
    </source>
</evidence>
<dbReference type="STRING" id="7395.A0A1A9V0Y5"/>